<dbReference type="AlphaFoldDB" id="X1H4F0"/>
<gene>
    <name evidence="1" type="ORF">S03H2_50410</name>
</gene>
<feature type="non-terminal residue" evidence="1">
    <location>
        <position position="1"/>
    </location>
</feature>
<dbReference type="PANTHER" id="PTHR43861:SF6">
    <property type="entry name" value="METHYLTRANSFERASE TYPE 11"/>
    <property type="match status" value="1"/>
</dbReference>
<dbReference type="Pfam" id="PF13489">
    <property type="entry name" value="Methyltransf_23"/>
    <property type="match status" value="1"/>
</dbReference>
<proteinExistence type="predicted"/>
<evidence type="ECO:0000313" key="1">
    <source>
        <dbReference type="EMBL" id="GAH65036.1"/>
    </source>
</evidence>
<dbReference type="CDD" id="cd02440">
    <property type="entry name" value="AdoMet_MTases"/>
    <property type="match status" value="1"/>
</dbReference>
<dbReference type="SUPFAM" id="SSF53335">
    <property type="entry name" value="S-adenosyl-L-methionine-dependent methyltransferases"/>
    <property type="match status" value="1"/>
</dbReference>
<dbReference type="Gene3D" id="3.40.50.150">
    <property type="entry name" value="Vaccinia Virus protein VP39"/>
    <property type="match status" value="1"/>
</dbReference>
<comment type="caution">
    <text evidence="1">The sequence shown here is derived from an EMBL/GenBank/DDBJ whole genome shotgun (WGS) entry which is preliminary data.</text>
</comment>
<dbReference type="EMBL" id="BARU01031911">
    <property type="protein sequence ID" value="GAH65036.1"/>
    <property type="molecule type" value="Genomic_DNA"/>
</dbReference>
<name>X1H4F0_9ZZZZ</name>
<dbReference type="PANTHER" id="PTHR43861">
    <property type="entry name" value="TRANS-ACONITATE 2-METHYLTRANSFERASE-RELATED"/>
    <property type="match status" value="1"/>
</dbReference>
<accession>X1H4F0</accession>
<protein>
    <submittedName>
        <fullName evidence="1">Uncharacterized protein</fullName>
    </submittedName>
</protein>
<dbReference type="InterPro" id="IPR029063">
    <property type="entry name" value="SAM-dependent_MTases_sf"/>
</dbReference>
<reference evidence="1" key="1">
    <citation type="journal article" date="2014" name="Front. Microbiol.">
        <title>High frequency of phylogenetically diverse reductive dehalogenase-homologous genes in deep subseafloor sedimentary metagenomes.</title>
        <authorList>
            <person name="Kawai M."/>
            <person name="Futagami T."/>
            <person name="Toyoda A."/>
            <person name="Takaki Y."/>
            <person name="Nishi S."/>
            <person name="Hori S."/>
            <person name="Arai W."/>
            <person name="Tsubouchi T."/>
            <person name="Morono Y."/>
            <person name="Uchiyama I."/>
            <person name="Ito T."/>
            <person name="Fujiyama A."/>
            <person name="Inagaki F."/>
            <person name="Takami H."/>
        </authorList>
    </citation>
    <scope>NUCLEOTIDE SEQUENCE</scope>
    <source>
        <strain evidence="1">Expedition CK06-06</strain>
    </source>
</reference>
<organism evidence="1">
    <name type="scientific">marine sediment metagenome</name>
    <dbReference type="NCBI Taxonomy" id="412755"/>
    <lineage>
        <taxon>unclassified sequences</taxon>
        <taxon>metagenomes</taxon>
        <taxon>ecological metagenomes</taxon>
    </lineage>
</organism>
<sequence>TAKKRETGVATLTANINTASHWDRIWANEGANTWRQYPLTFRKIASRIDQGESVLDVGCGAGVFLDIIRAHCKGVAGLDISPVAVDLLRSKGIDGKVGELPEICFPDKSFDVVVATEIVEHLDDPVGLLKQAVRVARKKVILTVPDNVLGPEEFAEHRQLFTRETLEQLLGQFFDDFEIESFADTFPTLTVTIRLPTLLAICNVKPEEVEP</sequence>